<protein>
    <recommendedName>
        <fullName evidence="3">DUF3077 domain-containing protein</fullName>
    </recommendedName>
</protein>
<comment type="caution">
    <text evidence="1">The sequence shown here is derived from an EMBL/GenBank/DDBJ whole genome shotgun (WGS) entry which is preliminary data.</text>
</comment>
<dbReference type="EMBL" id="NRRL01000074">
    <property type="protein sequence ID" value="MBK1670107.1"/>
    <property type="molecule type" value="Genomic_DNA"/>
</dbReference>
<reference evidence="1 2" key="1">
    <citation type="journal article" date="2020" name="Microorganisms">
        <title>Osmotic Adaptation and Compatible Solute Biosynthesis of Phototrophic Bacteria as Revealed from Genome Analyses.</title>
        <authorList>
            <person name="Imhoff J.F."/>
            <person name="Rahn T."/>
            <person name="Kunzel S."/>
            <person name="Keller A."/>
            <person name="Neulinger S.C."/>
        </authorList>
    </citation>
    <scope>NUCLEOTIDE SEQUENCE [LARGE SCALE GENOMIC DNA]</scope>
    <source>
        <strain evidence="1 2">DSM 9895</strain>
    </source>
</reference>
<dbReference type="Proteomes" id="UP001296873">
    <property type="component" value="Unassembled WGS sequence"/>
</dbReference>
<organism evidence="1 2">
    <name type="scientific">Rhodovibrio sodomensis</name>
    <dbReference type="NCBI Taxonomy" id="1088"/>
    <lineage>
        <taxon>Bacteria</taxon>
        <taxon>Pseudomonadati</taxon>
        <taxon>Pseudomonadota</taxon>
        <taxon>Alphaproteobacteria</taxon>
        <taxon>Rhodospirillales</taxon>
        <taxon>Rhodovibrionaceae</taxon>
        <taxon>Rhodovibrio</taxon>
    </lineage>
</organism>
<proteinExistence type="predicted"/>
<dbReference type="RefSeq" id="WP_200342458.1">
    <property type="nucleotide sequence ID" value="NZ_NRRL01000074.1"/>
</dbReference>
<evidence type="ECO:0008006" key="3">
    <source>
        <dbReference type="Google" id="ProtNLM"/>
    </source>
</evidence>
<name>A0ABS1DI24_9PROT</name>
<evidence type="ECO:0000313" key="1">
    <source>
        <dbReference type="EMBL" id="MBK1670107.1"/>
    </source>
</evidence>
<evidence type="ECO:0000313" key="2">
    <source>
        <dbReference type="Proteomes" id="UP001296873"/>
    </source>
</evidence>
<keyword evidence="2" id="KW-1185">Reference proteome</keyword>
<sequence length="94" mass="10368">MSRKQDESTAEYAFKIDEAIRLFGDRHALGQEGDADFELIEQAKEALVAAAKIAAESRDQAHYADTHQCFHEATEALHEALGCLSETANGLRHP</sequence>
<accession>A0ABS1DI24</accession>
<gene>
    <name evidence="1" type="ORF">CKO28_18895</name>
</gene>